<dbReference type="Proteomes" id="UP000736164">
    <property type="component" value="Unassembled WGS sequence"/>
</dbReference>
<keyword evidence="9" id="KW-0804">Transcription</keyword>
<keyword evidence="7" id="KW-0805">Transcription regulation</keyword>
<keyword evidence="3" id="KW-0479">Metal-binding</keyword>
<organism evidence="14 15">
    <name type="scientific">Atractosteus spatula</name>
    <name type="common">Alligator gar</name>
    <name type="synonym">Lepisosteus spatula</name>
    <dbReference type="NCBI Taxonomy" id="7917"/>
    <lineage>
        <taxon>Eukaryota</taxon>
        <taxon>Metazoa</taxon>
        <taxon>Chordata</taxon>
        <taxon>Craniata</taxon>
        <taxon>Vertebrata</taxon>
        <taxon>Euteleostomi</taxon>
        <taxon>Actinopterygii</taxon>
        <taxon>Neopterygii</taxon>
        <taxon>Holostei</taxon>
        <taxon>Semionotiformes</taxon>
        <taxon>Lepisosteidae</taxon>
        <taxon>Atractosteus</taxon>
    </lineage>
</organism>
<reference evidence="14" key="1">
    <citation type="journal article" date="2021" name="Cell">
        <title>Tracing the genetic footprints of vertebrate landing in non-teleost ray-finned fishes.</title>
        <authorList>
            <person name="Bi X."/>
            <person name="Wang K."/>
            <person name="Yang L."/>
            <person name="Pan H."/>
            <person name="Jiang H."/>
            <person name="Wei Q."/>
            <person name="Fang M."/>
            <person name="Yu H."/>
            <person name="Zhu C."/>
            <person name="Cai Y."/>
            <person name="He Y."/>
            <person name="Gan X."/>
            <person name="Zeng H."/>
            <person name="Yu D."/>
            <person name="Zhu Y."/>
            <person name="Jiang H."/>
            <person name="Qiu Q."/>
            <person name="Yang H."/>
            <person name="Zhang Y.E."/>
            <person name="Wang W."/>
            <person name="Zhu M."/>
            <person name="He S."/>
            <person name="Zhang G."/>
        </authorList>
    </citation>
    <scope>NUCLEOTIDE SEQUENCE</scope>
    <source>
        <strain evidence="14">Allg_001</strain>
    </source>
</reference>
<proteinExistence type="inferred from homology"/>
<feature type="non-terminal residue" evidence="14">
    <location>
        <position position="583"/>
    </location>
</feature>
<evidence type="ECO:0000256" key="4">
    <source>
        <dbReference type="ARBA" id="ARBA00022737"/>
    </source>
</evidence>
<dbReference type="PROSITE" id="PS00028">
    <property type="entry name" value="ZINC_FINGER_C2H2_1"/>
    <property type="match status" value="4"/>
</dbReference>
<feature type="domain" description="C2H2-type" evidence="13">
    <location>
        <begin position="555"/>
        <end position="582"/>
    </location>
</feature>
<evidence type="ECO:0000256" key="5">
    <source>
        <dbReference type="ARBA" id="ARBA00022771"/>
    </source>
</evidence>
<dbReference type="FunFam" id="3.30.160.60:FF:001270">
    <property type="entry name" value="zinc finger protein 583 isoform X1"/>
    <property type="match status" value="1"/>
</dbReference>
<keyword evidence="6" id="KW-0862">Zinc</keyword>
<dbReference type="GO" id="GO:0000981">
    <property type="term" value="F:DNA-binding transcription factor activity, RNA polymerase II-specific"/>
    <property type="evidence" value="ECO:0007669"/>
    <property type="project" value="TreeGrafter"/>
</dbReference>
<feature type="region of interest" description="Disordered" evidence="12">
    <location>
        <begin position="276"/>
        <end position="296"/>
    </location>
</feature>
<keyword evidence="10" id="KW-0539">Nucleus</keyword>
<accession>A0A8J7T9U9</accession>
<dbReference type="InterPro" id="IPR013087">
    <property type="entry name" value="Znf_C2H2_type"/>
</dbReference>
<evidence type="ECO:0000313" key="14">
    <source>
        <dbReference type="EMBL" id="MBN3315619.1"/>
    </source>
</evidence>
<feature type="non-terminal residue" evidence="14">
    <location>
        <position position="1"/>
    </location>
</feature>
<evidence type="ECO:0000256" key="11">
    <source>
        <dbReference type="PROSITE-ProRule" id="PRU00042"/>
    </source>
</evidence>
<evidence type="ECO:0000256" key="1">
    <source>
        <dbReference type="ARBA" id="ARBA00004123"/>
    </source>
</evidence>
<evidence type="ECO:0000256" key="7">
    <source>
        <dbReference type="ARBA" id="ARBA00023015"/>
    </source>
</evidence>
<dbReference type="GO" id="GO:0005634">
    <property type="term" value="C:nucleus"/>
    <property type="evidence" value="ECO:0007669"/>
    <property type="project" value="UniProtKB-SubCell"/>
</dbReference>
<dbReference type="SUPFAM" id="SSF57667">
    <property type="entry name" value="beta-beta-alpha zinc fingers"/>
    <property type="match status" value="2"/>
</dbReference>
<dbReference type="AlphaFoldDB" id="A0A8J7T9U9"/>
<dbReference type="GO" id="GO:0008270">
    <property type="term" value="F:zinc ion binding"/>
    <property type="evidence" value="ECO:0007669"/>
    <property type="project" value="UniProtKB-KW"/>
</dbReference>
<dbReference type="InterPro" id="IPR036236">
    <property type="entry name" value="Znf_C2H2_sf"/>
</dbReference>
<sequence>MAILLFNLETELRSFMQVFLKSIVYEVSRVFRNRMSDSEDEIENKLRSVSQTLVRWSVFKITQCVEESFGSEMAQLKKENESLKWRLQLWEKESGAGGDRGQTDRVGHTLPCEATAGIKEEMDMELQLSGHQCVCMNPSLSQCSVHVLECPLSLSLSLSLSLCAVFMYWSVQSVCLYEPLSLSQYSTELLFSNYGAENIFISETGLRTLNLDLTYSWPNMFPVISDLQTQIKSGNNREIVNRIKMVDQSTAVCILMFSSGQGFEVQEQVNIGLSLTDVPGEENSTDSQHTEKSQYREEQQQLLQGLIIIRPCSVQVERLSLQSLKQSYDPLVSDDFTHRFNNLVTEKIVESFNELDSMSVLGQREEQLNELDGFSPRELEKEPQMIHSAEQHTGGHNDENKSQFHHTEQGHSMEHLQNKRPQHDQGMRKNHSRPCSDGVDKLPLWHREKQRFCQSSISKPYQHIHTGERPFSCNQCGKSFSKSSHLKTHQLIHTGERPFSCNQCRKSFSQSSHLKTHQRIHTGERQFSCNQCGKSFSLKSHLQSHQRIHTGERPFSCSQCGKSFSQSSSLIVHQRIHTGQRPL</sequence>
<dbReference type="Pfam" id="PF00096">
    <property type="entry name" value="zf-C2H2"/>
    <property type="match status" value="4"/>
</dbReference>
<dbReference type="FunFam" id="3.30.160.60:FF:001506">
    <property type="entry name" value="Zinc finger protein"/>
    <property type="match status" value="1"/>
</dbReference>
<dbReference type="FunFam" id="3.30.160.60:FF:002343">
    <property type="entry name" value="Zinc finger protein 33A"/>
    <property type="match status" value="1"/>
</dbReference>
<dbReference type="Gene3D" id="3.30.160.60">
    <property type="entry name" value="Classic Zinc Finger"/>
    <property type="match status" value="4"/>
</dbReference>
<evidence type="ECO:0000259" key="13">
    <source>
        <dbReference type="PROSITE" id="PS50157"/>
    </source>
</evidence>
<evidence type="ECO:0000256" key="12">
    <source>
        <dbReference type="SAM" id="MobiDB-lite"/>
    </source>
</evidence>
<feature type="domain" description="C2H2-type" evidence="13">
    <location>
        <begin position="527"/>
        <end position="554"/>
    </location>
</feature>
<dbReference type="FunFam" id="3.30.160.60:FF:002281">
    <property type="match status" value="1"/>
</dbReference>
<evidence type="ECO:0000313" key="15">
    <source>
        <dbReference type="Proteomes" id="UP000736164"/>
    </source>
</evidence>
<keyword evidence="4" id="KW-0677">Repeat</keyword>
<evidence type="ECO:0000256" key="6">
    <source>
        <dbReference type="ARBA" id="ARBA00022833"/>
    </source>
</evidence>
<evidence type="ECO:0000256" key="2">
    <source>
        <dbReference type="ARBA" id="ARBA00006991"/>
    </source>
</evidence>
<gene>
    <name evidence="14" type="primary">Zkscan8</name>
    <name evidence="14" type="ORF">GTO95_0015096</name>
</gene>
<feature type="domain" description="C2H2-type" evidence="13">
    <location>
        <begin position="471"/>
        <end position="498"/>
    </location>
</feature>
<feature type="compositionally biased region" description="Basic and acidic residues" evidence="12">
    <location>
        <begin position="389"/>
        <end position="427"/>
    </location>
</feature>
<evidence type="ECO:0000256" key="8">
    <source>
        <dbReference type="ARBA" id="ARBA00023125"/>
    </source>
</evidence>
<comment type="caution">
    <text evidence="14">The sequence shown here is derived from an EMBL/GenBank/DDBJ whole genome shotgun (WGS) entry which is preliminary data.</text>
</comment>
<evidence type="ECO:0000256" key="3">
    <source>
        <dbReference type="ARBA" id="ARBA00022723"/>
    </source>
</evidence>
<dbReference type="PANTHER" id="PTHR23235:SF142">
    <property type="entry name" value="ZINC FINGER PROTEIN 384"/>
    <property type="match status" value="1"/>
</dbReference>
<keyword evidence="5 11" id="KW-0863">Zinc-finger</keyword>
<comment type="similarity">
    <text evidence="2">Belongs to the krueppel C2H2-type zinc-finger protein family.</text>
</comment>
<evidence type="ECO:0000256" key="9">
    <source>
        <dbReference type="ARBA" id="ARBA00023163"/>
    </source>
</evidence>
<dbReference type="PROSITE" id="PS50157">
    <property type="entry name" value="ZINC_FINGER_C2H2_2"/>
    <property type="match status" value="4"/>
</dbReference>
<keyword evidence="8" id="KW-0238">DNA-binding</keyword>
<keyword evidence="15" id="KW-1185">Reference proteome</keyword>
<feature type="region of interest" description="Disordered" evidence="12">
    <location>
        <begin position="389"/>
        <end position="440"/>
    </location>
</feature>
<protein>
    <submittedName>
        <fullName evidence="14">ZKSC8 protein</fullName>
    </submittedName>
</protein>
<feature type="domain" description="C2H2-type" evidence="13">
    <location>
        <begin position="499"/>
        <end position="526"/>
    </location>
</feature>
<dbReference type="GO" id="GO:0000978">
    <property type="term" value="F:RNA polymerase II cis-regulatory region sequence-specific DNA binding"/>
    <property type="evidence" value="ECO:0007669"/>
    <property type="project" value="TreeGrafter"/>
</dbReference>
<dbReference type="SMART" id="SM00355">
    <property type="entry name" value="ZnF_C2H2"/>
    <property type="match status" value="4"/>
</dbReference>
<comment type="subcellular location">
    <subcellularLocation>
        <location evidence="1">Nucleus</location>
    </subcellularLocation>
</comment>
<name>A0A8J7T9U9_ATRSP</name>
<evidence type="ECO:0000256" key="10">
    <source>
        <dbReference type="ARBA" id="ARBA00023242"/>
    </source>
</evidence>
<dbReference type="PANTHER" id="PTHR23235">
    <property type="entry name" value="KRUEPPEL-LIKE TRANSCRIPTION FACTOR"/>
    <property type="match status" value="1"/>
</dbReference>
<dbReference type="EMBL" id="JAAWVO010022320">
    <property type="protein sequence ID" value="MBN3315619.1"/>
    <property type="molecule type" value="Genomic_DNA"/>
</dbReference>